<protein>
    <recommendedName>
        <fullName evidence="3">NADPH-dependent FMN reductase-like domain-containing protein</fullName>
    </recommendedName>
</protein>
<keyword evidence="5" id="KW-1185">Reference proteome</keyword>
<dbReference type="PANTHER" id="PTHR43278">
    <property type="entry name" value="NAD(P)H-DEPENDENT FMN-CONTAINING OXIDOREDUCTASE YWQN-RELATED"/>
    <property type="match status" value="1"/>
</dbReference>
<dbReference type="InterPro" id="IPR005025">
    <property type="entry name" value="FMN_Rdtase-like_dom"/>
</dbReference>
<feature type="domain" description="NADPH-dependent FMN reductase-like" evidence="3">
    <location>
        <begin position="5"/>
        <end position="110"/>
    </location>
</feature>
<evidence type="ECO:0000313" key="4">
    <source>
        <dbReference type="EMBL" id="KAK8836520.1"/>
    </source>
</evidence>
<proteinExistence type="predicted"/>
<keyword evidence="2" id="KW-0288">FMN</keyword>
<keyword evidence="1" id="KW-0285">Flavoprotein</keyword>
<evidence type="ECO:0000256" key="1">
    <source>
        <dbReference type="ARBA" id="ARBA00022630"/>
    </source>
</evidence>
<dbReference type="InterPro" id="IPR029039">
    <property type="entry name" value="Flavoprotein-like_sf"/>
</dbReference>
<dbReference type="EMBL" id="JAPFFF010000065">
    <property type="protein sequence ID" value="KAK8836520.1"/>
    <property type="molecule type" value="Genomic_DNA"/>
</dbReference>
<reference evidence="4 5" key="1">
    <citation type="submission" date="2024-04" db="EMBL/GenBank/DDBJ databases">
        <title>Tritrichomonas musculus Genome.</title>
        <authorList>
            <person name="Alves-Ferreira E."/>
            <person name="Grigg M."/>
            <person name="Lorenzi H."/>
            <person name="Galac M."/>
        </authorList>
    </citation>
    <scope>NUCLEOTIDE SEQUENCE [LARGE SCALE GENOMIC DNA]</scope>
    <source>
        <strain evidence="4 5">EAF2021</strain>
    </source>
</reference>
<dbReference type="Pfam" id="PF03358">
    <property type="entry name" value="FMN_red"/>
    <property type="match status" value="1"/>
</dbReference>
<dbReference type="InterPro" id="IPR051796">
    <property type="entry name" value="ISF_SsuE-like"/>
</dbReference>
<gene>
    <name evidence="4" type="ORF">M9Y10_037780</name>
</gene>
<name>A0ABR2GRE4_9EUKA</name>
<dbReference type="SUPFAM" id="SSF52218">
    <property type="entry name" value="Flavoproteins"/>
    <property type="match status" value="1"/>
</dbReference>
<dbReference type="PANTHER" id="PTHR43278:SF2">
    <property type="entry name" value="IRON-SULFUR FLAVOPROTEIN"/>
    <property type="match status" value="1"/>
</dbReference>
<sequence>MSVRKVFAINASRKTHNTAIMLKKALEGAKSEGAQTQLINLHDFKVNGCKGCMACKMLKNVPPKSCLQKDELSPILEKCVYDADSVLVGGPIYFWQPGGVFRSFSERLLYPYYIYGAPAGKSYYPRKDQKWGIIYTMGASMSEIEDFTCNKKGEDSMDALDLFYKKIIGNVEELKVYMTSIVKDFNGYELDWLNKPEKKDYHDKIWEQNLEKAYQMGKRLAIK</sequence>
<comment type="caution">
    <text evidence="4">The sequence shown here is derived from an EMBL/GenBank/DDBJ whole genome shotgun (WGS) entry which is preliminary data.</text>
</comment>
<accession>A0ABR2GRE4</accession>
<dbReference type="Proteomes" id="UP001470230">
    <property type="component" value="Unassembled WGS sequence"/>
</dbReference>
<evidence type="ECO:0000259" key="3">
    <source>
        <dbReference type="Pfam" id="PF03358"/>
    </source>
</evidence>
<organism evidence="4 5">
    <name type="scientific">Tritrichomonas musculus</name>
    <dbReference type="NCBI Taxonomy" id="1915356"/>
    <lineage>
        <taxon>Eukaryota</taxon>
        <taxon>Metamonada</taxon>
        <taxon>Parabasalia</taxon>
        <taxon>Tritrichomonadida</taxon>
        <taxon>Tritrichomonadidae</taxon>
        <taxon>Tritrichomonas</taxon>
    </lineage>
</organism>
<evidence type="ECO:0000313" key="5">
    <source>
        <dbReference type="Proteomes" id="UP001470230"/>
    </source>
</evidence>
<dbReference type="Gene3D" id="3.40.50.360">
    <property type="match status" value="1"/>
</dbReference>
<evidence type="ECO:0000256" key="2">
    <source>
        <dbReference type="ARBA" id="ARBA00022643"/>
    </source>
</evidence>